<organism evidence="2 3">
    <name type="scientific">Chelativorans intermedius</name>
    <dbReference type="NCBI Taxonomy" id="515947"/>
    <lineage>
        <taxon>Bacteria</taxon>
        <taxon>Pseudomonadati</taxon>
        <taxon>Pseudomonadota</taxon>
        <taxon>Alphaproteobacteria</taxon>
        <taxon>Hyphomicrobiales</taxon>
        <taxon>Phyllobacteriaceae</taxon>
        <taxon>Chelativorans</taxon>
    </lineage>
</organism>
<feature type="non-terminal residue" evidence="2">
    <location>
        <position position="1"/>
    </location>
</feature>
<gene>
    <name evidence="2" type="ORF">ACFFJ2_16400</name>
</gene>
<keyword evidence="3" id="KW-1185">Reference proteome</keyword>
<proteinExistence type="predicted"/>
<dbReference type="EMBL" id="JBHLXD010000034">
    <property type="protein sequence ID" value="MFC0209981.1"/>
    <property type="molecule type" value="Genomic_DNA"/>
</dbReference>
<dbReference type="Proteomes" id="UP001589755">
    <property type="component" value="Unassembled WGS sequence"/>
</dbReference>
<name>A0ABV6DBG8_9HYPH</name>
<reference evidence="2 3" key="1">
    <citation type="submission" date="2024-09" db="EMBL/GenBank/DDBJ databases">
        <authorList>
            <person name="Sun Q."/>
            <person name="Mori K."/>
        </authorList>
    </citation>
    <scope>NUCLEOTIDE SEQUENCE [LARGE SCALE GENOMIC DNA]</scope>
    <source>
        <strain evidence="2 3">CCM 8543</strain>
    </source>
</reference>
<protein>
    <recommendedName>
        <fullName evidence="4">Copper oxidase</fullName>
    </recommendedName>
</protein>
<evidence type="ECO:0000256" key="1">
    <source>
        <dbReference type="SAM" id="MobiDB-lite"/>
    </source>
</evidence>
<evidence type="ECO:0000313" key="2">
    <source>
        <dbReference type="EMBL" id="MFC0209981.1"/>
    </source>
</evidence>
<comment type="caution">
    <text evidence="2">The sequence shown here is derived from an EMBL/GenBank/DDBJ whole genome shotgun (WGS) entry which is preliminary data.</text>
</comment>
<evidence type="ECO:0000313" key="3">
    <source>
        <dbReference type="Proteomes" id="UP001589755"/>
    </source>
</evidence>
<evidence type="ECO:0008006" key="4">
    <source>
        <dbReference type="Google" id="ProtNLM"/>
    </source>
</evidence>
<accession>A0ABV6DBG8</accession>
<feature type="region of interest" description="Disordered" evidence="1">
    <location>
        <begin position="83"/>
        <end position="104"/>
    </location>
</feature>
<sequence length="104" mass="10615">GPATPTSDAARAGATTIIALTIKLDPSVGADQGQFGAIEMGSMFSVVKVREGLSATDYSDPGWYEHPEGTVAYEWTGNVPAPVKSGDAKTMTPASPHGGHGKQG</sequence>